<dbReference type="AlphaFoldDB" id="A0A2S4MEW4"/>
<protein>
    <submittedName>
        <fullName evidence="4">D-serine dehydratase</fullName>
    </submittedName>
</protein>
<keyword evidence="5" id="KW-1185">Reference proteome</keyword>
<evidence type="ECO:0000259" key="3">
    <source>
        <dbReference type="SMART" id="SM01119"/>
    </source>
</evidence>
<sequence>MQSIIDGGRMDGESMRLDASLRGVPFAQPVSPQNLIEAGLRPGHGELSLPALTLDEAALASNREIFFRYLAAHGALVAPHAKTPMSPEIVAELRQAGAWGASVANLQQAAVLMQAGEPRLLLANQIGGIAAGRRLGALLAAYPQVEISAFADSPASVAGLALAAETAGRQGLPVLVEIGAGRAGARDAQAVETVISAVGASKGRLRLAGVATYEGAVAGPDPVATQAAIATLMERTIAAFARIRAIEPEAPLLISAGGSAYFDLVIAALSPVAQADGRASLLLRSGAIFFSDHGIYARAFAALDARGGLVMGGETLSASESFRPALRLWAEVLSRPEPGLAIAGFGMRDVSFDQGLPRLLSVHRDGAELAGIAGVTVERLNDQHAFLSLPAGCDLAVGDILCLGISHPCTCLDRWRAVFGLTQDGTVGRVLRTHFG</sequence>
<dbReference type="SMART" id="SM01119">
    <property type="entry name" value="D-ser_dehydrat"/>
    <property type="match status" value="1"/>
</dbReference>
<dbReference type="PANTHER" id="PTHR28004">
    <property type="entry name" value="ZGC:162816-RELATED"/>
    <property type="match status" value="1"/>
</dbReference>
<dbReference type="InterPro" id="IPR026956">
    <property type="entry name" value="D-ser_dehydrat-like_dom"/>
</dbReference>
<comment type="similarity">
    <text evidence="1">Belongs to the DSD1 family.</text>
</comment>
<dbReference type="PANTHER" id="PTHR28004:SF8">
    <property type="entry name" value="D-SERINE DEAMINASE"/>
    <property type="match status" value="1"/>
</dbReference>
<reference evidence="4 5" key="1">
    <citation type="submission" date="2018-01" db="EMBL/GenBank/DDBJ databases">
        <title>Genomic Encyclopedia of Type Strains, Phase III (KMG-III): the genomes of soil and plant-associated and newly described type strains.</title>
        <authorList>
            <person name="Whitman W."/>
        </authorList>
    </citation>
    <scope>NUCLEOTIDE SEQUENCE [LARGE SCALE GENOMIC DNA]</scope>
    <source>
        <strain evidence="4 5">1131</strain>
    </source>
</reference>
<dbReference type="InterPro" id="IPR051466">
    <property type="entry name" value="D-amino_acid_metab_enzyme"/>
</dbReference>
<dbReference type="EMBL" id="PQFZ01000004">
    <property type="protein sequence ID" value="POR53298.1"/>
    <property type="molecule type" value="Genomic_DNA"/>
</dbReference>
<feature type="domain" description="D-serine dehydratase-like" evidence="3">
    <location>
        <begin position="325"/>
        <end position="422"/>
    </location>
</feature>
<dbReference type="SUPFAM" id="SSF51419">
    <property type="entry name" value="PLP-binding barrel"/>
    <property type="match status" value="1"/>
</dbReference>
<evidence type="ECO:0000256" key="1">
    <source>
        <dbReference type="ARBA" id="ARBA00005323"/>
    </source>
</evidence>
<comment type="caution">
    <text evidence="4">The sequence shown here is derived from an EMBL/GenBank/DDBJ whole genome shotgun (WGS) entry which is preliminary data.</text>
</comment>
<dbReference type="Gene3D" id="2.40.37.20">
    <property type="entry name" value="D-serine dehydratase-like domain"/>
    <property type="match status" value="1"/>
</dbReference>
<evidence type="ECO:0000313" key="5">
    <source>
        <dbReference type="Proteomes" id="UP000236919"/>
    </source>
</evidence>
<dbReference type="Proteomes" id="UP000236919">
    <property type="component" value="Unassembled WGS sequence"/>
</dbReference>
<dbReference type="Pfam" id="PF01168">
    <property type="entry name" value="Ala_racemase_N"/>
    <property type="match status" value="1"/>
</dbReference>
<accession>A0A2S4MEW4</accession>
<organism evidence="4 5">
    <name type="scientific">Bosea psychrotolerans</name>
    <dbReference type="NCBI Taxonomy" id="1871628"/>
    <lineage>
        <taxon>Bacteria</taxon>
        <taxon>Pseudomonadati</taxon>
        <taxon>Pseudomonadota</taxon>
        <taxon>Alphaproteobacteria</taxon>
        <taxon>Hyphomicrobiales</taxon>
        <taxon>Boseaceae</taxon>
        <taxon>Bosea</taxon>
    </lineage>
</organism>
<keyword evidence="2" id="KW-0456">Lyase</keyword>
<name>A0A2S4MEW4_9HYPH</name>
<dbReference type="Gene3D" id="3.20.20.10">
    <property type="entry name" value="Alanine racemase"/>
    <property type="match status" value="1"/>
</dbReference>
<dbReference type="GO" id="GO:0016829">
    <property type="term" value="F:lyase activity"/>
    <property type="evidence" value="ECO:0007669"/>
    <property type="project" value="UniProtKB-KW"/>
</dbReference>
<dbReference type="InterPro" id="IPR029066">
    <property type="entry name" value="PLP-binding_barrel"/>
</dbReference>
<evidence type="ECO:0000313" key="4">
    <source>
        <dbReference type="EMBL" id="POR53298.1"/>
    </source>
</evidence>
<evidence type="ECO:0000256" key="2">
    <source>
        <dbReference type="ARBA" id="ARBA00023239"/>
    </source>
</evidence>
<proteinExistence type="inferred from homology"/>
<dbReference type="Pfam" id="PF14031">
    <property type="entry name" value="D-ser_dehydrat"/>
    <property type="match status" value="1"/>
</dbReference>
<gene>
    <name evidence="4" type="ORF">CYD53_104274</name>
</gene>
<dbReference type="RefSeq" id="WP_245928154.1">
    <property type="nucleotide sequence ID" value="NZ_PQFZ01000004.1"/>
</dbReference>
<dbReference type="InterPro" id="IPR042208">
    <property type="entry name" value="D-ser_dehydrat-like_sf"/>
</dbReference>
<dbReference type="InterPro" id="IPR001608">
    <property type="entry name" value="Ala_racemase_N"/>
</dbReference>